<dbReference type="PANTHER" id="PTHR43373:SF1">
    <property type="entry name" value="NA(+)_H(+) ANTIPORTER SUBUNIT A"/>
    <property type="match status" value="1"/>
</dbReference>
<reference evidence="2 3" key="1">
    <citation type="submission" date="2018-07" db="EMBL/GenBank/DDBJ databases">
        <title>Mechanisms of high-level aminoglycoside resistance among Gram-negative pathogens in Brazil.</title>
        <authorList>
            <person name="Ballaben A.S."/>
            <person name="Darini A.L.C."/>
            <person name="Doi Y."/>
        </authorList>
    </citation>
    <scope>NUCLEOTIDE SEQUENCE [LARGE SCALE GENOMIC DNA]</scope>
    <source>
        <strain evidence="2 3">B2-305</strain>
    </source>
</reference>
<organism evidence="2 3">
    <name type="scientific">Pseudomonas aeruginosa</name>
    <dbReference type="NCBI Taxonomy" id="287"/>
    <lineage>
        <taxon>Bacteria</taxon>
        <taxon>Pseudomonadati</taxon>
        <taxon>Pseudomonadota</taxon>
        <taxon>Gammaproteobacteria</taxon>
        <taxon>Pseudomonadales</taxon>
        <taxon>Pseudomonadaceae</taxon>
        <taxon>Pseudomonas</taxon>
    </lineage>
</organism>
<evidence type="ECO:0000256" key="1">
    <source>
        <dbReference type="SAM" id="Phobius"/>
    </source>
</evidence>
<feature type="non-terminal residue" evidence="2">
    <location>
        <position position="123"/>
    </location>
</feature>
<dbReference type="PANTHER" id="PTHR43373">
    <property type="entry name" value="NA(+)/H(+) ANTIPORTER SUBUNIT"/>
    <property type="match status" value="1"/>
</dbReference>
<dbReference type="InterPro" id="IPR050616">
    <property type="entry name" value="CPA3_Na-H_Antiporter_A"/>
</dbReference>
<accession>A0A367LWD3</accession>
<evidence type="ECO:0000313" key="3">
    <source>
        <dbReference type="Proteomes" id="UP000253594"/>
    </source>
</evidence>
<keyword evidence="1" id="KW-0812">Transmembrane</keyword>
<keyword evidence="1" id="KW-1133">Transmembrane helix</keyword>
<dbReference type="AlphaFoldDB" id="A0A367LWD3"/>
<name>A0A367LWD3_PSEAI</name>
<protein>
    <submittedName>
        <fullName evidence="2">Monovalent cation/H+ antiporter subunit A</fullName>
    </submittedName>
</protein>
<dbReference type="EMBL" id="QORE01002976">
    <property type="protein sequence ID" value="RCI69537.1"/>
    <property type="molecule type" value="Genomic_DNA"/>
</dbReference>
<comment type="caution">
    <text evidence="2">The sequence shown here is derived from an EMBL/GenBank/DDBJ whole genome shotgun (WGS) entry which is preliminary data.</text>
</comment>
<dbReference type="Proteomes" id="UP000253594">
    <property type="component" value="Unassembled WGS sequence"/>
</dbReference>
<evidence type="ECO:0000313" key="2">
    <source>
        <dbReference type="EMBL" id="RCI69537.1"/>
    </source>
</evidence>
<feature type="non-terminal residue" evidence="2">
    <location>
        <position position="1"/>
    </location>
</feature>
<keyword evidence="1" id="KW-0472">Membrane</keyword>
<sequence>PVEILVFLCLLVGMLPAYTVAPLLAAAASASLGGQLPEYSLAIWHGFNLPLLMSVVALVGGVLVYVLRKPLFNWYAGLPEVDAKLVFEQQVQRVVALAARLTAWLENGSLQRYLAWLLGAALV</sequence>
<gene>
    <name evidence="2" type="ORF">DT376_39430</name>
</gene>
<proteinExistence type="predicted"/>
<feature type="transmembrane region" description="Helical" evidence="1">
    <location>
        <begin position="43"/>
        <end position="67"/>
    </location>
</feature>